<feature type="region of interest" description="Disordered" evidence="1">
    <location>
        <begin position="36"/>
        <end position="146"/>
    </location>
</feature>
<organism evidence="2 3">
    <name type="scientific">Ficus carica</name>
    <name type="common">Common fig</name>
    <dbReference type="NCBI Taxonomy" id="3494"/>
    <lineage>
        <taxon>Eukaryota</taxon>
        <taxon>Viridiplantae</taxon>
        <taxon>Streptophyta</taxon>
        <taxon>Embryophyta</taxon>
        <taxon>Tracheophyta</taxon>
        <taxon>Spermatophyta</taxon>
        <taxon>Magnoliopsida</taxon>
        <taxon>eudicotyledons</taxon>
        <taxon>Gunneridae</taxon>
        <taxon>Pentapetalae</taxon>
        <taxon>rosids</taxon>
        <taxon>fabids</taxon>
        <taxon>Rosales</taxon>
        <taxon>Moraceae</taxon>
        <taxon>Ficeae</taxon>
        <taxon>Ficus</taxon>
    </lineage>
</organism>
<feature type="compositionally biased region" description="Basic and acidic residues" evidence="1">
    <location>
        <begin position="309"/>
        <end position="329"/>
    </location>
</feature>
<dbReference type="EMBL" id="BTGU01000015">
    <property type="protein sequence ID" value="GMN42962.1"/>
    <property type="molecule type" value="Genomic_DNA"/>
</dbReference>
<sequence length="367" mass="41999">MVPRGRGRPPTCVDKRFDQLTQIVGTLVNTPSKIRLHQTHTKGTRETAERRQEVFGSRTHTRGSMGNRQRRAQEMEAAADGGNQPSGDRGGLLPRPPRRDVVSRESVSVHNQRDLRERLQARRNTSSHLMEGTLTGSPNRPVRRENQPERPLGAVYRAYGSAWVLRRNHVQDLQKHLVLGKLTLVYEAVAKFHHQLRGSEESLLQPVLGQVVATEEISDEGALMGAMSSTRHDIPFRDDLNQKLAKTYQEFLERAQGFINAEEAKSLALKSKTVMPKNVNNVDQWNEKQNGKKKQKEQSGMKNASHIGGKRDYRHDNHKRQCPDDELRRNHPQSRYNTYQNLTMSIDEIYHSPFLRRPKPLRSNPTK</sequence>
<reference evidence="2" key="1">
    <citation type="submission" date="2023-07" db="EMBL/GenBank/DDBJ databases">
        <title>draft genome sequence of fig (Ficus carica).</title>
        <authorList>
            <person name="Takahashi T."/>
            <person name="Nishimura K."/>
        </authorList>
    </citation>
    <scope>NUCLEOTIDE SEQUENCE</scope>
</reference>
<protein>
    <submittedName>
        <fullName evidence="2">Uncharacterized protein</fullName>
    </submittedName>
</protein>
<dbReference type="AlphaFoldDB" id="A0AA87ZYI5"/>
<feature type="compositionally biased region" description="Polar residues" evidence="1">
    <location>
        <begin position="122"/>
        <end position="138"/>
    </location>
</feature>
<name>A0AA87ZYI5_FICCA</name>
<proteinExistence type="predicted"/>
<feature type="region of interest" description="Disordered" evidence="1">
    <location>
        <begin position="279"/>
        <end position="335"/>
    </location>
</feature>
<feature type="compositionally biased region" description="Low complexity" evidence="1">
    <location>
        <begin position="75"/>
        <end position="93"/>
    </location>
</feature>
<gene>
    <name evidence="2" type="ORF">TIFTF001_012162</name>
</gene>
<accession>A0AA87ZYI5</accession>
<keyword evidence="3" id="KW-1185">Reference proteome</keyword>
<feature type="compositionally biased region" description="Basic and acidic residues" evidence="1">
    <location>
        <begin position="111"/>
        <end position="120"/>
    </location>
</feature>
<feature type="compositionally biased region" description="Basic and acidic residues" evidence="1">
    <location>
        <begin position="43"/>
        <end position="53"/>
    </location>
</feature>
<comment type="caution">
    <text evidence="2">The sequence shown here is derived from an EMBL/GenBank/DDBJ whole genome shotgun (WGS) entry which is preliminary data.</text>
</comment>
<evidence type="ECO:0000313" key="3">
    <source>
        <dbReference type="Proteomes" id="UP001187192"/>
    </source>
</evidence>
<evidence type="ECO:0000313" key="2">
    <source>
        <dbReference type="EMBL" id="GMN42962.1"/>
    </source>
</evidence>
<evidence type="ECO:0000256" key="1">
    <source>
        <dbReference type="SAM" id="MobiDB-lite"/>
    </source>
</evidence>
<dbReference type="Proteomes" id="UP001187192">
    <property type="component" value="Unassembled WGS sequence"/>
</dbReference>